<reference evidence="1 2" key="1">
    <citation type="journal article" date="2021" name="BMC Genomics">
        <title>Datura genome reveals duplications of psychoactive alkaloid biosynthetic genes and high mutation rate following tissue culture.</title>
        <authorList>
            <person name="Rajewski A."/>
            <person name="Carter-House D."/>
            <person name="Stajich J."/>
            <person name="Litt A."/>
        </authorList>
    </citation>
    <scope>NUCLEOTIDE SEQUENCE [LARGE SCALE GENOMIC DNA]</scope>
    <source>
        <strain evidence="1">AR-01</strain>
    </source>
</reference>
<keyword evidence="2" id="KW-1185">Reference proteome</keyword>
<comment type="caution">
    <text evidence="1">The sequence shown here is derived from an EMBL/GenBank/DDBJ whole genome shotgun (WGS) entry which is preliminary data.</text>
</comment>
<gene>
    <name evidence="1" type="ORF">HAX54_016980</name>
</gene>
<organism evidence="1 2">
    <name type="scientific">Datura stramonium</name>
    <name type="common">Jimsonweed</name>
    <name type="synonym">Common thornapple</name>
    <dbReference type="NCBI Taxonomy" id="4076"/>
    <lineage>
        <taxon>Eukaryota</taxon>
        <taxon>Viridiplantae</taxon>
        <taxon>Streptophyta</taxon>
        <taxon>Embryophyta</taxon>
        <taxon>Tracheophyta</taxon>
        <taxon>Spermatophyta</taxon>
        <taxon>Magnoliopsida</taxon>
        <taxon>eudicotyledons</taxon>
        <taxon>Gunneridae</taxon>
        <taxon>Pentapetalae</taxon>
        <taxon>asterids</taxon>
        <taxon>lamiids</taxon>
        <taxon>Solanales</taxon>
        <taxon>Solanaceae</taxon>
        <taxon>Solanoideae</taxon>
        <taxon>Datureae</taxon>
        <taxon>Datura</taxon>
    </lineage>
</organism>
<sequence length="96" mass="9956">MHMVGEFGASSSRATKSVEKIGDYDLEGESQTLIGAIGTTAATIDVTPTEGTTTEVMKDLMEHHGSDGLSLLPLVRSNFGSLLVKGDDKGDGPSGM</sequence>
<name>A0ABS8UM44_DATST</name>
<dbReference type="Proteomes" id="UP000823775">
    <property type="component" value="Unassembled WGS sequence"/>
</dbReference>
<protein>
    <submittedName>
        <fullName evidence="1">Uncharacterized protein</fullName>
    </submittedName>
</protein>
<proteinExistence type="predicted"/>
<evidence type="ECO:0000313" key="1">
    <source>
        <dbReference type="EMBL" id="MCD9559159.1"/>
    </source>
</evidence>
<dbReference type="EMBL" id="JACEIK010002107">
    <property type="protein sequence ID" value="MCD9559159.1"/>
    <property type="molecule type" value="Genomic_DNA"/>
</dbReference>
<accession>A0ABS8UM44</accession>
<evidence type="ECO:0000313" key="2">
    <source>
        <dbReference type="Proteomes" id="UP000823775"/>
    </source>
</evidence>